<proteinExistence type="predicted"/>
<dbReference type="GO" id="GO:0003676">
    <property type="term" value="F:nucleic acid binding"/>
    <property type="evidence" value="ECO:0007669"/>
    <property type="project" value="InterPro"/>
</dbReference>
<dbReference type="GO" id="GO:0008270">
    <property type="term" value="F:zinc ion binding"/>
    <property type="evidence" value="ECO:0007669"/>
    <property type="project" value="InterPro"/>
</dbReference>
<evidence type="ECO:0000259" key="1">
    <source>
        <dbReference type="Pfam" id="PF01844"/>
    </source>
</evidence>
<accession>A0A0F8YC02</accession>
<organism evidence="2">
    <name type="scientific">marine sediment metagenome</name>
    <dbReference type="NCBI Taxonomy" id="412755"/>
    <lineage>
        <taxon>unclassified sequences</taxon>
        <taxon>metagenomes</taxon>
        <taxon>ecological metagenomes</taxon>
    </lineage>
</organism>
<sequence>MKCLICTVRRTTSTHHIKPRDNGGSNKRRNKIMLCRPCHDIVEEIYNRTGTELSPQVIKLIKLEYGFPMGDIDEKVDMSILATSLYSLRRSYKRKFAKEENIKNEFLAGTTVTCPICGKLHLLGKSGVIKCPTLLKVVTASDRETETFLSMLTEKIKKVRISIE</sequence>
<dbReference type="CDD" id="cd00085">
    <property type="entry name" value="HNHc"/>
    <property type="match status" value="1"/>
</dbReference>
<dbReference type="GO" id="GO:0004519">
    <property type="term" value="F:endonuclease activity"/>
    <property type="evidence" value="ECO:0007669"/>
    <property type="project" value="InterPro"/>
</dbReference>
<dbReference type="AlphaFoldDB" id="A0A0F8YC02"/>
<name>A0A0F8YC02_9ZZZZ</name>
<comment type="caution">
    <text evidence="2">The sequence shown here is derived from an EMBL/GenBank/DDBJ whole genome shotgun (WGS) entry which is preliminary data.</text>
</comment>
<dbReference type="Pfam" id="PF01844">
    <property type="entry name" value="HNH"/>
    <property type="match status" value="1"/>
</dbReference>
<dbReference type="Gene3D" id="1.10.30.50">
    <property type="match status" value="1"/>
</dbReference>
<dbReference type="InterPro" id="IPR002711">
    <property type="entry name" value="HNH"/>
</dbReference>
<protein>
    <recommendedName>
        <fullName evidence="1">HNH domain-containing protein</fullName>
    </recommendedName>
</protein>
<feature type="domain" description="HNH" evidence="1">
    <location>
        <begin position="6"/>
        <end position="40"/>
    </location>
</feature>
<reference evidence="2" key="1">
    <citation type="journal article" date="2015" name="Nature">
        <title>Complex archaea that bridge the gap between prokaryotes and eukaryotes.</title>
        <authorList>
            <person name="Spang A."/>
            <person name="Saw J.H."/>
            <person name="Jorgensen S.L."/>
            <person name="Zaremba-Niedzwiedzka K."/>
            <person name="Martijn J."/>
            <person name="Lind A.E."/>
            <person name="van Eijk R."/>
            <person name="Schleper C."/>
            <person name="Guy L."/>
            <person name="Ettema T.J."/>
        </authorList>
    </citation>
    <scope>NUCLEOTIDE SEQUENCE</scope>
</reference>
<evidence type="ECO:0000313" key="2">
    <source>
        <dbReference type="EMBL" id="KKK71215.1"/>
    </source>
</evidence>
<gene>
    <name evidence="2" type="ORF">LCGC14_2916170</name>
</gene>
<dbReference type="InterPro" id="IPR003615">
    <property type="entry name" value="HNH_nuc"/>
</dbReference>
<dbReference type="EMBL" id="LAZR01057835">
    <property type="protein sequence ID" value="KKK71215.1"/>
    <property type="molecule type" value="Genomic_DNA"/>
</dbReference>